<organism evidence="9 10">
    <name type="scientific">Drancourtella massiliensis</name>
    <dbReference type="NCBI Taxonomy" id="1632013"/>
    <lineage>
        <taxon>Bacteria</taxon>
        <taxon>Bacillati</taxon>
        <taxon>Bacillota</taxon>
        <taxon>Clostridia</taxon>
        <taxon>Eubacteriales</taxon>
        <taxon>Oscillospiraceae</taxon>
        <taxon>Drancourtella</taxon>
    </lineage>
</organism>
<evidence type="ECO:0000256" key="4">
    <source>
        <dbReference type="ARBA" id="ARBA00012574"/>
    </source>
</evidence>
<keyword evidence="9" id="KW-0031">Aminopeptidase</keyword>
<evidence type="ECO:0000313" key="9">
    <source>
        <dbReference type="EMBL" id="MBM6745110.1"/>
    </source>
</evidence>
<dbReference type="EC" id="3.4.11.9" evidence="4"/>
<keyword evidence="9" id="KW-0645">Protease</keyword>
<dbReference type="InterPro" id="IPR007865">
    <property type="entry name" value="Aminopep_P_N"/>
</dbReference>
<feature type="domain" description="Aminopeptidase P N-terminal" evidence="8">
    <location>
        <begin position="1"/>
        <end position="136"/>
    </location>
</feature>
<dbReference type="EMBL" id="JACJKH010000025">
    <property type="protein sequence ID" value="MBM6745110.1"/>
    <property type="molecule type" value="Genomic_DNA"/>
</dbReference>
<dbReference type="Pfam" id="PF00557">
    <property type="entry name" value="Peptidase_M24"/>
    <property type="match status" value="1"/>
</dbReference>
<accession>A0ABS2EJE9</accession>
<keyword evidence="7" id="KW-0464">Manganese</keyword>
<evidence type="ECO:0000313" key="10">
    <source>
        <dbReference type="Proteomes" id="UP000775686"/>
    </source>
</evidence>
<comment type="caution">
    <text evidence="9">The sequence shown here is derived from an EMBL/GenBank/DDBJ whole genome shotgun (WGS) entry which is preliminary data.</text>
</comment>
<keyword evidence="6" id="KW-0378">Hydrolase</keyword>
<evidence type="ECO:0000256" key="5">
    <source>
        <dbReference type="ARBA" id="ARBA00022723"/>
    </source>
</evidence>
<evidence type="ECO:0000256" key="3">
    <source>
        <dbReference type="ARBA" id="ARBA00008766"/>
    </source>
</evidence>
<sequence length="413" mass="47277">MEPQFYKGNRDAFMEKLEPGSLALFFSGSPVRKTADEDYGYFANRNFVYLTGMEQKDTVLMMEKDASGYRETLFILPPNLIEERWTGSRMKPEEIEAVSMISSFAYKETFEEELKKVLTSGRIQKVYLDIDRMEGQVVVSAADSMEAFLKQEYPSMPIENSLPIMKMLRLIKKPCEIRAMEKAQEITKAGILAMMTHSRPGMYEYQYKAEYDYALAQHGVLEAGFPSIISAGKNNFCIHYYGYRGQAMDGDIVLNDVGVRWDNELTDVSRGWPCNGKYSSRQKLLFECQYNTSEHMFSMLKPGIPMKEVDAEIRRYCFEQLKEAGVCKSFDDIGTYMWHGGAHHVGFDTHDVVSARDAIIQPGMVFCVDIGIYHEEWGIGFRLEDNCLITEDGCRNLSKDIPRTVEDIEAVMN</sequence>
<evidence type="ECO:0000256" key="2">
    <source>
        <dbReference type="ARBA" id="ARBA00001936"/>
    </source>
</evidence>
<reference evidence="9 10" key="1">
    <citation type="journal article" date="2021" name="Sci. Rep.">
        <title>The distribution of antibiotic resistance genes in chicken gut microbiota commensals.</title>
        <authorList>
            <person name="Juricova H."/>
            <person name="Matiasovicova J."/>
            <person name="Kubasova T."/>
            <person name="Cejkova D."/>
            <person name="Rychlik I."/>
        </authorList>
    </citation>
    <scope>NUCLEOTIDE SEQUENCE [LARGE SCALE GENOMIC DNA]</scope>
    <source>
        <strain evidence="9 10">An770</strain>
    </source>
</reference>
<dbReference type="InterPro" id="IPR029149">
    <property type="entry name" value="Creatin/AminoP/Spt16_N"/>
</dbReference>
<comment type="cofactor">
    <cofactor evidence="2">
        <name>Mn(2+)</name>
        <dbReference type="ChEBI" id="CHEBI:29035"/>
    </cofactor>
</comment>
<comment type="similarity">
    <text evidence="3">Belongs to the peptidase M24B family.</text>
</comment>
<evidence type="ECO:0000256" key="1">
    <source>
        <dbReference type="ARBA" id="ARBA00001424"/>
    </source>
</evidence>
<dbReference type="RefSeq" id="WP_138373764.1">
    <property type="nucleotide sequence ID" value="NZ_JACJKH010000025.1"/>
</dbReference>
<dbReference type="Proteomes" id="UP000775686">
    <property type="component" value="Unassembled WGS sequence"/>
</dbReference>
<dbReference type="GO" id="GO:0004177">
    <property type="term" value="F:aminopeptidase activity"/>
    <property type="evidence" value="ECO:0007669"/>
    <property type="project" value="UniProtKB-KW"/>
</dbReference>
<dbReference type="SUPFAM" id="SSF53092">
    <property type="entry name" value="Creatinase/prolidase N-terminal domain"/>
    <property type="match status" value="1"/>
</dbReference>
<dbReference type="PANTHER" id="PTHR43226:SF4">
    <property type="entry name" value="XAA-PRO AMINOPEPTIDASE 3"/>
    <property type="match status" value="1"/>
</dbReference>
<keyword evidence="5" id="KW-0479">Metal-binding</keyword>
<comment type="catalytic activity">
    <reaction evidence="1">
        <text>Release of any N-terminal amino acid, including proline, that is linked to proline, even from a dipeptide or tripeptide.</text>
        <dbReference type="EC" id="3.4.11.9"/>
    </reaction>
</comment>
<protein>
    <recommendedName>
        <fullName evidence="4">Xaa-Pro aminopeptidase</fullName>
        <ecNumber evidence="4">3.4.11.9</ecNumber>
    </recommendedName>
</protein>
<proteinExistence type="inferred from homology"/>
<dbReference type="Pfam" id="PF05195">
    <property type="entry name" value="AMP_N"/>
    <property type="match status" value="1"/>
</dbReference>
<dbReference type="InterPro" id="IPR000994">
    <property type="entry name" value="Pept_M24"/>
</dbReference>
<evidence type="ECO:0000259" key="8">
    <source>
        <dbReference type="SMART" id="SM01011"/>
    </source>
</evidence>
<dbReference type="Gene3D" id="3.40.350.10">
    <property type="entry name" value="Creatinase/prolidase N-terminal domain"/>
    <property type="match status" value="1"/>
</dbReference>
<dbReference type="SMART" id="SM01011">
    <property type="entry name" value="AMP_N"/>
    <property type="match status" value="1"/>
</dbReference>
<dbReference type="Gene3D" id="3.90.230.10">
    <property type="entry name" value="Creatinase/methionine aminopeptidase superfamily"/>
    <property type="match status" value="1"/>
</dbReference>
<dbReference type="InterPro" id="IPR036005">
    <property type="entry name" value="Creatinase/aminopeptidase-like"/>
</dbReference>
<name>A0ABS2EJE9_9FIRM</name>
<keyword evidence="10" id="KW-1185">Reference proteome</keyword>
<evidence type="ECO:0000256" key="7">
    <source>
        <dbReference type="ARBA" id="ARBA00023211"/>
    </source>
</evidence>
<dbReference type="InterPro" id="IPR052433">
    <property type="entry name" value="X-Pro_dipept-like"/>
</dbReference>
<gene>
    <name evidence="9" type="ORF">H6A32_12515</name>
</gene>
<dbReference type="PANTHER" id="PTHR43226">
    <property type="entry name" value="XAA-PRO AMINOPEPTIDASE 3"/>
    <property type="match status" value="1"/>
</dbReference>
<dbReference type="SUPFAM" id="SSF55920">
    <property type="entry name" value="Creatinase/aminopeptidase"/>
    <property type="match status" value="1"/>
</dbReference>
<evidence type="ECO:0000256" key="6">
    <source>
        <dbReference type="ARBA" id="ARBA00022801"/>
    </source>
</evidence>